<dbReference type="HOGENOM" id="CLU_1605355_0_0_1"/>
<name>A0A0E0KD77_ORYPU</name>
<reference evidence="2" key="2">
    <citation type="submission" date="2018-05" db="EMBL/GenBank/DDBJ databases">
        <title>OpunRS2 (Oryza punctata Reference Sequence Version 2).</title>
        <authorList>
            <person name="Zhang J."/>
            <person name="Kudrna D."/>
            <person name="Lee S."/>
            <person name="Talag J."/>
            <person name="Welchert J."/>
            <person name="Wing R.A."/>
        </authorList>
    </citation>
    <scope>NUCLEOTIDE SEQUENCE [LARGE SCALE GENOMIC DNA]</scope>
</reference>
<dbReference type="Gramene" id="OPUNC03G15430.1">
    <property type="protein sequence ID" value="OPUNC03G15430.1"/>
    <property type="gene ID" value="OPUNC03G15430"/>
</dbReference>
<sequence>MGSGKPVSGCAMRQCAAASAASALSLFGNLSASTIVYVFSRCNGQSREKKTRRNGHIDRNQLPANQPHNSPLRKLVADTPQQQPGGGARLLVGDGDEPDGTAALPDAFDRFPFDATQRNTIYESSARRQPGCAAMRLLFSRARSRRATKPGAEGWHGRRTGKEARA</sequence>
<dbReference type="EnsemblPlants" id="OPUNC03G15430.1">
    <property type="protein sequence ID" value="OPUNC03G15430.1"/>
    <property type="gene ID" value="OPUNC03G15430"/>
</dbReference>
<evidence type="ECO:0000256" key="1">
    <source>
        <dbReference type="SAM" id="MobiDB-lite"/>
    </source>
</evidence>
<feature type="region of interest" description="Disordered" evidence="1">
    <location>
        <begin position="143"/>
        <end position="166"/>
    </location>
</feature>
<protein>
    <submittedName>
        <fullName evidence="2">Uncharacterized protein</fullName>
    </submittedName>
</protein>
<evidence type="ECO:0000313" key="2">
    <source>
        <dbReference type="EnsemblPlants" id="OPUNC03G15430.1"/>
    </source>
</evidence>
<dbReference type="Proteomes" id="UP000026962">
    <property type="component" value="Chromosome 3"/>
</dbReference>
<organism evidence="2">
    <name type="scientific">Oryza punctata</name>
    <name type="common">Red rice</name>
    <dbReference type="NCBI Taxonomy" id="4537"/>
    <lineage>
        <taxon>Eukaryota</taxon>
        <taxon>Viridiplantae</taxon>
        <taxon>Streptophyta</taxon>
        <taxon>Embryophyta</taxon>
        <taxon>Tracheophyta</taxon>
        <taxon>Spermatophyta</taxon>
        <taxon>Magnoliopsida</taxon>
        <taxon>Liliopsida</taxon>
        <taxon>Poales</taxon>
        <taxon>Poaceae</taxon>
        <taxon>BOP clade</taxon>
        <taxon>Oryzoideae</taxon>
        <taxon>Oryzeae</taxon>
        <taxon>Oryzinae</taxon>
        <taxon>Oryza</taxon>
    </lineage>
</organism>
<accession>A0A0E0KD77</accession>
<evidence type="ECO:0000313" key="3">
    <source>
        <dbReference type="Proteomes" id="UP000026962"/>
    </source>
</evidence>
<proteinExistence type="predicted"/>
<feature type="region of interest" description="Disordered" evidence="1">
    <location>
        <begin position="47"/>
        <end position="99"/>
    </location>
</feature>
<dbReference type="AlphaFoldDB" id="A0A0E0KD77"/>
<keyword evidence="3" id="KW-1185">Reference proteome</keyword>
<reference evidence="2" key="1">
    <citation type="submission" date="2015-04" db="UniProtKB">
        <authorList>
            <consortium name="EnsemblPlants"/>
        </authorList>
    </citation>
    <scope>IDENTIFICATION</scope>
</reference>